<evidence type="ECO:0000313" key="2">
    <source>
        <dbReference type="EMBL" id="KAJ7634321.1"/>
    </source>
</evidence>
<keyword evidence="1" id="KW-0500">Molybdenum</keyword>
<evidence type="ECO:0000256" key="1">
    <source>
        <dbReference type="ARBA" id="ARBA00022505"/>
    </source>
</evidence>
<dbReference type="InterPro" id="IPR016208">
    <property type="entry name" value="Ald_Oxase/xanthine_DH-like"/>
</dbReference>
<protein>
    <recommendedName>
        <fullName evidence="4">Xanthine dehydrogenase</fullName>
    </recommendedName>
</protein>
<accession>A0AAD7BYC8</accession>
<reference evidence="2" key="1">
    <citation type="submission" date="2023-03" db="EMBL/GenBank/DDBJ databases">
        <title>Massive genome expansion in bonnet fungi (Mycena s.s.) driven by repeated elements and novel gene families across ecological guilds.</title>
        <authorList>
            <consortium name="Lawrence Berkeley National Laboratory"/>
            <person name="Harder C.B."/>
            <person name="Miyauchi S."/>
            <person name="Viragh M."/>
            <person name="Kuo A."/>
            <person name="Thoen E."/>
            <person name="Andreopoulos B."/>
            <person name="Lu D."/>
            <person name="Skrede I."/>
            <person name="Drula E."/>
            <person name="Henrissat B."/>
            <person name="Morin E."/>
            <person name="Kohler A."/>
            <person name="Barry K."/>
            <person name="LaButti K."/>
            <person name="Morin E."/>
            <person name="Salamov A."/>
            <person name="Lipzen A."/>
            <person name="Mereny Z."/>
            <person name="Hegedus B."/>
            <person name="Baldrian P."/>
            <person name="Stursova M."/>
            <person name="Weitz H."/>
            <person name="Taylor A."/>
            <person name="Grigoriev I.V."/>
            <person name="Nagy L.G."/>
            <person name="Martin F."/>
            <person name="Kauserud H."/>
        </authorList>
    </citation>
    <scope>NUCLEOTIDE SEQUENCE</scope>
    <source>
        <strain evidence="2">CBHHK067</strain>
    </source>
</reference>
<dbReference type="GO" id="GO:0016491">
    <property type="term" value="F:oxidoreductase activity"/>
    <property type="evidence" value="ECO:0007669"/>
    <property type="project" value="InterPro"/>
</dbReference>
<dbReference type="AlphaFoldDB" id="A0AAD7BYC8"/>
<dbReference type="EMBL" id="JARKIE010000474">
    <property type="protein sequence ID" value="KAJ7634321.1"/>
    <property type="molecule type" value="Genomic_DNA"/>
</dbReference>
<keyword evidence="3" id="KW-1185">Reference proteome</keyword>
<organism evidence="2 3">
    <name type="scientific">Mycena rosella</name>
    <name type="common">Pink bonnet</name>
    <name type="synonym">Agaricus rosellus</name>
    <dbReference type="NCBI Taxonomy" id="1033263"/>
    <lineage>
        <taxon>Eukaryota</taxon>
        <taxon>Fungi</taxon>
        <taxon>Dikarya</taxon>
        <taxon>Basidiomycota</taxon>
        <taxon>Agaricomycotina</taxon>
        <taxon>Agaricomycetes</taxon>
        <taxon>Agaricomycetidae</taxon>
        <taxon>Agaricales</taxon>
        <taxon>Marasmiineae</taxon>
        <taxon>Mycenaceae</taxon>
        <taxon>Mycena</taxon>
    </lineage>
</organism>
<evidence type="ECO:0008006" key="4">
    <source>
        <dbReference type="Google" id="ProtNLM"/>
    </source>
</evidence>
<dbReference type="Proteomes" id="UP001221757">
    <property type="component" value="Unassembled WGS sequence"/>
</dbReference>
<comment type="caution">
    <text evidence="2">The sequence shown here is derived from an EMBL/GenBank/DDBJ whole genome shotgun (WGS) entry which is preliminary data.</text>
</comment>
<dbReference type="PANTHER" id="PTHR11908">
    <property type="entry name" value="XANTHINE DEHYDROGENASE"/>
    <property type="match status" value="1"/>
</dbReference>
<sequence length="164" mass="18124">MIHYGNSFGPYLTLLDFIRSQEQGFTGTKLYSEGAFIQGQGLCAIEESLWLRQNGAIFTTGAYKTPGFSDIPQVFNVNLLRDAEWPNLDSIKASKGIGEPPLCLGCSVAPAIRYALKSARGDAGLHKMQEFRLREIIRLACGDFLLVKGRVVPKDGEEDFLVHI</sequence>
<dbReference type="SUPFAM" id="SSF56003">
    <property type="entry name" value="Molybdenum cofactor-binding domain"/>
    <property type="match status" value="1"/>
</dbReference>
<dbReference type="Gene3D" id="3.30.365.10">
    <property type="entry name" value="Aldehyde oxidase/xanthine dehydrogenase, molybdopterin binding domain"/>
    <property type="match status" value="1"/>
</dbReference>
<dbReference type="PANTHER" id="PTHR11908:SF132">
    <property type="entry name" value="ALDEHYDE OXIDASE 1-RELATED"/>
    <property type="match status" value="1"/>
</dbReference>
<evidence type="ECO:0000313" key="3">
    <source>
        <dbReference type="Proteomes" id="UP001221757"/>
    </source>
</evidence>
<name>A0AAD7BYC8_MYCRO</name>
<gene>
    <name evidence="2" type="ORF">B0H17DRAFT_507354</name>
</gene>
<proteinExistence type="predicted"/>
<dbReference type="GO" id="GO:0005506">
    <property type="term" value="F:iron ion binding"/>
    <property type="evidence" value="ECO:0007669"/>
    <property type="project" value="InterPro"/>
</dbReference>
<dbReference type="InterPro" id="IPR037165">
    <property type="entry name" value="AldOxase/xan_DH_Mopterin-bd_sf"/>
</dbReference>